<evidence type="ECO:0000256" key="9">
    <source>
        <dbReference type="SAM" id="SignalP"/>
    </source>
</evidence>
<dbReference type="GO" id="GO:0016485">
    <property type="term" value="P:protein processing"/>
    <property type="evidence" value="ECO:0007669"/>
    <property type="project" value="TreeGrafter"/>
</dbReference>
<dbReference type="GO" id="GO:0004222">
    <property type="term" value="F:metalloendopeptidase activity"/>
    <property type="evidence" value="ECO:0007669"/>
    <property type="project" value="InterPro"/>
</dbReference>
<evidence type="ECO:0000256" key="1">
    <source>
        <dbReference type="ARBA" id="ARBA00001947"/>
    </source>
</evidence>
<evidence type="ECO:0000259" key="11">
    <source>
        <dbReference type="Pfam" id="PF05649"/>
    </source>
</evidence>
<evidence type="ECO:0000256" key="7">
    <source>
        <dbReference type="ARBA" id="ARBA00023049"/>
    </source>
</evidence>
<dbReference type="Gene3D" id="1.10.1380.10">
    <property type="entry name" value="Neutral endopeptidase , domain2"/>
    <property type="match status" value="1"/>
</dbReference>
<feature type="domain" description="Peptidase M13 N-terminal" evidence="11">
    <location>
        <begin position="52"/>
        <end position="466"/>
    </location>
</feature>
<evidence type="ECO:0000256" key="6">
    <source>
        <dbReference type="ARBA" id="ARBA00022833"/>
    </source>
</evidence>
<reference evidence="12" key="2">
    <citation type="journal article" date="2022" name="Microbiol. Resour. Announc.">
        <title>Whole-Genome Sequence of Entomortierella parvispora E1425, a Mucoromycotan Fungus Associated with Burkholderiaceae-Related Endosymbiotic Bacteria.</title>
        <authorList>
            <person name="Herlambang A."/>
            <person name="Guo Y."/>
            <person name="Takashima Y."/>
            <person name="Narisawa K."/>
            <person name="Ohta H."/>
            <person name="Nishizawa T."/>
        </authorList>
    </citation>
    <scope>NUCLEOTIDE SEQUENCE</scope>
    <source>
        <strain evidence="12">E1425</strain>
    </source>
</reference>
<dbReference type="InterPro" id="IPR042089">
    <property type="entry name" value="Peptidase_M13_dom_2"/>
</dbReference>
<dbReference type="PANTHER" id="PTHR11733">
    <property type="entry name" value="ZINC METALLOPROTEASE FAMILY M13 NEPRILYSIN-RELATED"/>
    <property type="match status" value="1"/>
</dbReference>
<dbReference type="InterPro" id="IPR024079">
    <property type="entry name" value="MetalloPept_cat_dom_sf"/>
</dbReference>
<comment type="similarity">
    <text evidence="2">Belongs to the peptidase M13 family.</text>
</comment>
<evidence type="ECO:0000313" key="12">
    <source>
        <dbReference type="EMBL" id="GJJ74948.1"/>
    </source>
</evidence>
<gene>
    <name evidence="12" type="ORF">EMPS_07306</name>
</gene>
<dbReference type="InterPro" id="IPR018497">
    <property type="entry name" value="Peptidase_M13_C"/>
</dbReference>
<dbReference type="GO" id="GO:0046872">
    <property type="term" value="F:metal ion binding"/>
    <property type="evidence" value="ECO:0007669"/>
    <property type="project" value="UniProtKB-KW"/>
</dbReference>
<comment type="caution">
    <text evidence="12">The sequence shown here is derived from an EMBL/GenBank/DDBJ whole genome shotgun (WGS) entry which is preliminary data.</text>
</comment>
<keyword evidence="6" id="KW-0862">Zinc</keyword>
<dbReference type="AlphaFoldDB" id="A0A9P3LYB4"/>
<keyword evidence="7" id="KW-0482">Metalloprotease</keyword>
<dbReference type="Pfam" id="PF05649">
    <property type="entry name" value="Peptidase_M13_N"/>
    <property type="match status" value="1"/>
</dbReference>
<feature type="region of interest" description="Disordered" evidence="8">
    <location>
        <begin position="238"/>
        <end position="258"/>
    </location>
</feature>
<dbReference type="InterPro" id="IPR008753">
    <property type="entry name" value="Peptidase_M13_N"/>
</dbReference>
<dbReference type="Proteomes" id="UP000827284">
    <property type="component" value="Unassembled WGS sequence"/>
</dbReference>
<dbReference type="PROSITE" id="PS51885">
    <property type="entry name" value="NEPRILYSIN"/>
    <property type="match status" value="1"/>
</dbReference>
<dbReference type="GO" id="GO:0005886">
    <property type="term" value="C:plasma membrane"/>
    <property type="evidence" value="ECO:0007669"/>
    <property type="project" value="TreeGrafter"/>
</dbReference>
<dbReference type="CDD" id="cd08662">
    <property type="entry name" value="M13"/>
    <property type="match status" value="1"/>
</dbReference>
<reference evidence="12" key="1">
    <citation type="submission" date="2021-11" db="EMBL/GenBank/DDBJ databases">
        <authorList>
            <person name="Herlambang A."/>
            <person name="Guo Y."/>
            <person name="Takashima Y."/>
            <person name="Nishizawa T."/>
        </authorList>
    </citation>
    <scope>NUCLEOTIDE SEQUENCE</scope>
    <source>
        <strain evidence="12">E1425</strain>
    </source>
</reference>
<dbReference type="InterPro" id="IPR000718">
    <property type="entry name" value="Peptidase_M13"/>
</dbReference>
<evidence type="ECO:0000256" key="5">
    <source>
        <dbReference type="ARBA" id="ARBA00022801"/>
    </source>
</evidence>
<organism evidence="12 13">
    <name type="scientific">Entomortierella parvispora</name>
    <dbReference type="NCBI Taxonomy" id="205924"/>
    <lineage>
        <taxon>Eukaryota</taxon>
        <taxon>Fungi</taxon>
        <taxon>Fungi incertae sedis</taxon>
        <taxon>Mucoromycota</taxon>
        <taxon>Mortierellomycotina</taxon>
        <taxon>Mortierellomycetes</taxon>
        <taxon>Mortierellales</taxon>
        <taxon>Mortierellaceae</taxon>
        <taxon>Entomortierella</taxon>
    </lineage>
</organism>
<sequence length="743" mass="82749">MAHRVFWILTVAAAIPVVLSAAIPGKEAVCTTQQCTQIAKDILYDMNPQADPCQDFNEFACGGFNSKSVIPPDQSAIDHFSIDIEKNQLILRSILDVNSSSTPKPSSGDDDVDKRNLAKLQALYSSCMDEDRINQVGRKPLQDEIQTVLKLFPISEGNPTSEQTKTSLAKMLAYLNHMGIPSFVMLTVVRDLKDPSKNSLMVLEGGLGLPAKEYYAAPAIMTTYETTIRDMFTLVLGEQQQQQQSPPSNGTNAGSGNDTWSEVAKSVVDFETQLAGIASNTTDTYDISKMHNPMTVSQLASSTPSVDWPLLMNGTLPEDVQAPETVIVVSPSYQIRLETFLQQASPKALQNYFVWSVIHARAVNLGSEFRQPILDLSATLIGSNSTAAKDRWKGCVAIVDSNIGELSGHYYVKETFTDQIRDQIREMIESTISTYSQVFPNLNWLNKITVDGAIKKLKAIVALIGYSHDKPNDMDPKSLDEYYKDFRVEPDDYYGNEVRALAWASKMSYSKLKEPVNKKDTMGFTPPTVNAFYNALYNQIYFLAGILQPPFFHADNPEYVNYGAIGMIAAHEVTHGFDNNGHLFDSEGRLADWWTNTTTAAFNERAQCFVDQYSNFTIKGADGKDYHVNGKLTLPENIADNGGLKQAFNTWQTRYKDDKGGLKNQRLPGLEKYSPEQIFFISFARLWCSVQTPELFLLQILVDPHSPAKYRINGAIQNSVQFANAFNCPANAPMNPTKKCELW</sequence>
<evidence type="ECO:0000313" key="13">
    <source>
        <dbReference type="Proteomes" id="UP000827284"/>
    </source>
</evidence>
<keyword evidence="13" id="KW-1185">Reference proteome</keyword>
<evidence type="ECO:0000256" key="3">
    <source>
        <dbReference type="ARBA" id="ARBA00022670"/>
    </source>
</evidence>
<evidence type="ECO:0000256" key="8">
    <source>
        <dbReference type="SAM" id="MobiDB-lite"/>
    </source>
</evidence>
<feature type="domain" description="Peptidase M13 C-terminal" evidence="10">
    <location>
        <begin position="530"/>
        <end position="742"/>
    </location>
</feature>
<feature type="chain" id="PRO_5040386000" evidence="9">
    <location>
        <begin position="21"/>
        <end position="743"/>
    </location>
</feature>
<dbReference type="OrthoDB" id="6475849at2759"/>
<dbReference type="PANTHER" id="PTHR11733:SF167">
    <property type="entry name" value="FI17812P1-RELATED"/>
    <property type="match status" value="1"/>
</dbReference>
<dbReference type="Pfam" id="PF01431">
    <property type="entry name" value="Peptidase_M13"/>
    <property type="match status" value="1"/>
</dbReference>
<evidence type="ECO:0000256" key="2">
    <source>
        <dbReference type="ARBA" id="ARBA00007357"/>
    </source>
</evidence>
<evidence type="ECO:0000259" key="10">
    <source>
        <dbReference type="Pfam" id="PF01431"/>
    </source>
</evidence>
<dbReference type="EMBL" id="BQFW01000010">
    <property type="protein sequence ID" value="GJJ74948.1"/>
    <property type="molecule type" value="Genomic_DNA"/>
</dbReference>
<dbReference type="SUPFAM" id="SSF55486">
    <property type="entry name" value="Metalloproteases ('zincins'), catalytic domain"/>
    <property type="match status" value="1"/>
</dbReference>
<keyword evidence="5" id="KW-0378">Hydrolase</keyword>
<accession>A0A9P3LYB4</accession>
<comment type="cofactor">
    <cofactor evidence="1">
        <name>Zn(2+)</name>
        <dbReference type="ChEBI" id="CHEBI:29105"/>
    </cofactor>
</comment>
<keyword evidence="4" id="KW-0479">Metal-binding</keyword>
<feature type="compositionally biased region" description="Polar residues" evidence="8">
    <location>
        <begin position="245"/>
        <end position="258"/>
    </location>
</feature>
<dbReference type="PRINTS" id="PR00786">
    <property type="entry name" value="NEPRILYSIN"/>
</dbReference>
<proteinExistence type="inferred from homology"/>
<name>A0A9P3LYB4_9FUNG</name>
<keyword evidence="3" id="KW-0645">Protease</keyword>
<feature type="signal peptide" evidence="9">
    <location>
        <begin position="1"/>
        <end position="20"/>
    </location>
</feature>
<dbReference type="Gene3D" id="3.40.390.10">
    <property type="entry name" value="Collagenase (Catalytic Domain)"/>
    <property type="match status" value="1"/>
</dbReference>
<keyword evidence="9" id="KW-0732">Signal</keyword>
<protein>
    <submittedName>
        <fullName evidence="12">Uncharacterized protein</fullName>
    </submittedName>
</protein>
<evidence type="ECO:0000256" key="4">
    <source>
        <dbReference type="ARBA" id="ARBA00022723"/>
    </source>
</evidence>